<evidence type="ECO:0000313" key="2">
    <source>
        <dbReference type="Proteomes" id="UP000323732"/>
    </source>
</evidence>
<proteinExistence type="predicted"/>
<comment type="caution">
    <text evidence="1">The sequence shown here is derived from an EMBL/GenBank/DDBJ whole genome shotgun (WGS) entry which is preliminary data.</text>
</comment>
<dbReference type="EMBL" id="VTES01000005">
    <property type="protein sequence ID" value="TYS61993.1"/>
    <property type="molecule type" value="Genomic_DNA"/>
</dbReference>
<sequence length="61" mass="7064">MPINHKKRWSQQDLLKIKNIASSLQTKQDMYKAASSLAKHFGRTETAICKKVEEANGWFWA</sequence>
<reference evidence="1 2" key="1">
    <citation type="submission" date="2019-08" db="EMBL/GenBank/DDBJ databases">
        <title>Bacillus genomes from the desert of Cuatro Cienegas, Coahuila.</title>
        <authorList>
            <person name="Olmedo-Alvarez G."/>
        </authorList>
    </citation>
    <scope>NUCLEOTIDE SEQUENCE [LARGE SCALE GENOMIC DNA]</scope>
    <source>
        <strain evidence="1 2">CH37_1T</strain>
    </source>
</reference>
<gene>
    <name evidence="1" type="ORF">FZD47_18060</name>
</gene>
<protein>
    <submittedName>
        <fullName evidence="1">Uncharacterized protein</fullName>
    </submittedName>
</protein>
<accession>A0A5D4SFB2</accession>
<dbReference type="Proteomes" id="UP000323732">
    <property type="component" value="Unassembled WGS sequence"/>
</dbReference>
<dbReference type="RefSeq" id="WP_148950476.1">
    <property type="nucleotide sequence ID" value="NZ_VTES01000005.1"/>
</dbReference>
<dbReference type="AlphaFoldDB" id="A0A5D4SFB2"/>
<organism evidence="1 2">
    <name type="scientific">Bacillus infantis</name>
    <dbReference type="NCBI Taxonomy" id="324767"/>
    <lineage>
        <taxon>Bacteria</taxon>
        <taxon>Bacillati</taxon>
        <taxon>Bacillota</taxon>
        <taxon>Bacilli</taxon>
        <taxon>Bacillales</taxon>
        <taxon>Bacillaceae</taxon>
        <taxon>Bacillus</taxon>
    </lineage>
</organism>
<name>A0A5D4SFB2_9BACI</name>
<evidence type="ECO:0000313" key="1">
    <source>
        <dbReference type="EMBL" id="TYS61993.1"/>
    </source>
</evidence>